<dbReference type="AlphaFoldDB" id="A0ABD0M7P3"/>
<comment type="caution">
    <text evidence="2">The sequence shown here is derived from an EMBL/GenBank/DDBJ whole genome shotgun (WGS) entry which is preliminary data.</text>
</comment>
<sequence>MMNSFQGNAKSLRRSLRDLVSQTRAFQFPFHLSSERRLSDTDGTQFTGHDGTCTQAKRRQHRSLEAEGVIYESLHEQFKATRA</sequence>
<protein>
    <submittedName>
        <fullName evidence="2">Uncharacterized protein</fullName>
    </submittedName>
</protein>
<dbReference type="Proteomes" id="UP001519460">
    <property type="component" value="Unassembled WGS sequence"/>
</dbReference>
<keyword evidence="3" id="KW-1185">Reference proteome</keyword>
<proteinExistence type="predicted"/>
<reference evidence="2 3" key="1">
    <citation type="journal article" date="2023" name="Sci. Data">
        <title>Genome assembly of the Korean intertidal mud-creeper Batillaria attramentaria.</title>
        <authorList>
            <person name="Patra A.K."/>
            <person name="Ho P.T."/>
            <person name="Jun S."/>
            <person name="Lee S.J."/>
            <person name="Kim Y."/>
            <person name="Won Y.J."/>
        </authorList>
    </citation>
    <scope>NUCLEOTIDE SEQUENCE [LARGE SCALE GENOMIC DNA]</scope>
    <source>
        <strain evidence="2">Wonlab-2016</strain>
    </source>
</reference>
<organism evidence="2 3">
    <name type="scientific">Batillaria attramentaria</name>
    <dbReference type="NCBI Taxonomy" id="370345"/>
    <lineage>
        <taxon>Eukaryota</taxon>
        <taxon>Metazoa</taxon>
        <taxon>Spiralia</taxon>
        <taxon>Lophotrochozoa</taxon>
        <taxon>Mollusca</taxon>
        <taxon>Gastropoda</taxon>
        <taxon>Caenogastropoda</taxon>
        <taxon>Sorbeoconcha</taxon>
        <taxon>Cerithioidea</taxon>
        <taxon>Batillariidae</taxon>
        <taxon>Batillaria</taxon>
    </lineage>
</organism>
<gene>
    <name evidence="2" type="ORF">BaRGS_00001277</name>
</gene>
<name>A0ABD0M7P3_9CAEN</name>
<feature type="compositionally biased region" description="Polar residues" evidence="1">
    <location>
        <begin position="41"/>
        <end position="55"/>
    </location>
</feature>
<accession>A0ABD0M7P3</accession>
<feature type="region of interest" description="Disordered" evidence="1">
    <location>
        <begin position="39"/>
        <end position="61"/>
    </location>
</feature>
<evidence type="ECO:0000256" key="1">
    <source>
        <dbReference type="SAM" id="MobiDB-lite"/>
    </source>
</evidence>
<evidence type="ECO:0000313" key="2">
    <source>
        <dbReference type="EMBL" id="KAK7507342.1"/>
    </source>
</evidence>
<evidence type="ECO:0000313" key="3">
    <source>
        <dbReference type="Proteomes" id="UP001519460"/>
    </source>
</evidence>
<dbReference type="EMBL" id="JACVVK020000004">
    <property type="protein sequence ID" value="KAK7507342.1"/>
    <property type="molecule type" value="Genomic_DNA"/>
</dbReference>